<proteinExistence type="predicted"/>
<keyword evidence="3" id="KW-1185">Reference proteome</keyword>
<dbReference type="RefSeq" id="WP_260593221.1">
    <property type="nucleotide sequence ID" value="NZ_CP104003.1"/>
</dbReference>
<name>A0A9E7UAN4_9EURY</name>
<reference evidence="2" key="1">
    <citation type="submission" date="2022-09" db="EMBL/GenBank/DDBJ databases">
        <title>Diverse halophilic archaea isolated from saline environments.</title>
        <authorList>
            <person name="Cui H.-L."/>
        </authorList>
    </citation>
    <scope>NUCLEOTIDE SEQUENCE</scope>
    <source>
        <strain evidence="2">ZS-35-S2</strain>
    </source>
</reference>
<evidence type="ECO:0000313" key="2">
    <source>
        <dbReference type="EMBL" id="UWM54227.1"/>
    </source>
</evidence>
<dbReference type="Proteomes" id="UP001057580">
    <property type="component" value="Chromosome"/>
</dbReference>
<dbReference type="EMBL" id="CP104003">
    <property type="protein sequence ID" value="UWM54227.1"/>
    <property type="molecule type" value="Genomic_DNA"/>
</dbReference>
<dbReference type="KEGG" id="ssai:N0B31_19180"/>
<protein>
    <submittedName>
        <fullName evidence="2">Uncharacterized protein</fullName>
    </submittedName>
</protein>
<evidence type="ECO:0000313" key="3">
    <source>
        <dbReference type="Proteomes" id="UP001057580"/>
    </source>
</evidence>
<feature type="region of interest" description="Disordered" evidence="1">
    <location>
        <begin position="1"/>
        <end position="24"/>
    </location>
</feature>
<sequence>MMMDEIEPMVPMMPRELRTDGGDAVAVRRARGRKTFDDPEFDAPMVPDLR</sequence>
<accession>A0A9E7UAN4</accession>
<dbReference type="AlphaFoldDB" id="A0A9E7UAN4"/>
<evidence type="ECO:0000256" key="1">
    <source>
        <dbReference type="SAM" id="MobiDB-lite"/>
    </source>
</evidence>
<gene>
    <name evidence="2" type="ORF">N0B31_19180</name>
</gene>
<dbReference type="GeneID" id="74944592"/>
<organism evidence="2 3">
    <name type="scientific">Salinirubellus salinus</name>
    <dbReference type="NCBI Taxonomy" id="1364945"/>
    <lineage>
        <taxon>Archaea</taxon>
        <taxon>Methanobacteriati</taxon>
        <taxon>Methanobacteriota</taxon>
        <taxon>Stenosarchaea group</taxon>
        <taxon>Halobacteria</taxon>
        <taxon>Halobacteriales</taxon>
        <taxon>Natronomonadaceae</taxon>
        <taxon>Salinirubellus</taxon>
    </lineage>
</organism>